<comment type="caution">
    <text evidence="2">The sequence shown here is derived from an EMBL/GenBank/DDBJ whole genome shotgun (WGS) entry which is preliminary data.</text>
</comment>
<dbReference type="InterPro" id="IPR007165">
    <property type="entry name" value="Phage_holin_4_2"/>
</dbReference>
<organism evidence="2 3">
    <name type="scientific">Candidatus Kaiserbacteria bacterium RIFCSPLOWO2_01_FULL_55_19</name>
    <dbReference type="NCBI Taxonomy" id="1798516"/>
    <lineage>
        <taxon>Bacteria</taxon>
        <taxon>Candidatus Kaiseribacteriota</taxon>
    </lineage>
</organism>
<dbReference type="STRING" id="1798516.A2950_01055"/>
<keyword evidence="1" id="KW-1133">Transmembrane helix</keyword>
<evidence type="ECO:0000313" key="2">
    <source>
        <dbReference type="EMBL" id="OGG76574.1"/>
    </source>
</evidence>
<evidence type="ECO:0000313" key="3">
    <source>
        <dbReference type="Proteomes" id="UP000176714"/>
    </source>
</evidence>
<keyword evidence="1" id="KW-0472">Membrane</keyword>
<accession>A0A1F6ESF5</accession>
<gene>
    <name evidence="2" type="ORF">A2950_01055</name>
</gene>
<feature type="transmembrane region" description="Helical" evidence="1">
    <location>
        <begin position="53"/>
        <end position="77"/>
    </location>
</feature>
<dbReference type="AlphaFoldDB" id="A0A1F6ESF5"/>
<sequence>MKKILSHWFVATIAILIAAYIAPGVTVTLTGAVIAAVVLGALNLFIRPIIFFFTLPITILTLGLFSFVIDALLAIAASYVVPGFLISGFLPALFFAVVLVVVNWVFHFWTY</sequence>
<dbReference type="Pfam" id="PF04020">
    <property type="entry name" value="Phage_holin_4_2"/>
    <property type="match status" value="1"/>
</dbReference>
<feature type="transmembrane region" description="Helical" evidence="1">
    <location>
        <begin position="28"/>
        <end position="46"/>
    </location>
</feature>
<dbReference type="PANTHER" id="PTHR37309:SF1">
    <property type="entry name" value="SLR0284 PROTEIN"/>
    <property type="match status" value="1"/>
</dbReference>
<dbReference type="Proteomes" id="UP000176714">
    <property type="component" value="Unassembled WGS sequence"/>
</dbReference>
<evidence type="ECO:0000256" key="1">
    <source>
        <dbReference type="SAM" id="Phobius"/>
    </source>
</evidence>
<evidence type="ECO:0008006" key="4">
    <source>
        <dbReference type="Google" id="ProtNLM"/>
    </source>
</evidence>
<reference evidence="2 3" key="1">
    <citation type="journal article" date="2016" name="Nat. Commun.">
        <title>Thousands of microbial genomes shed light on interconnected biogeochemical processes in an aquifer system.</title>
        <authorList>
            <person name="Anantharaman K."/>
            <person name="Brown C.T."/>
            <person name="Hug L.A."/>
            <person name="Sharon I."/>
            <person name="Castelle C.J."/>
            <person name="Probst A.J."/>
            <person name="Thomas B.C."/>
            <person name="Singh A."/>
            <person name="Wilkins M.J."/>
            <person name="Karaoz U."/>
            <person name="Brodie E.L."/>
            <person name="Williams K.H."/>
            <person name="Hubbard S.S."/>
            <person name="Banfield J.F."/>
        </authorList>
    </citation>
    <scope>NUCLEOTIDE SEQUENCE [LARGE SCALE GENOMIC DNA]</scope>
</reference>
<name>A0A1F6ESF5_9BACT</name>
<keyword evidence="1" id="KW-0812">Transmembrane</keyword>
<feature type="transmembrane region" description="Helical" evidence="1">
    <location>
        <begin position="5"/>
        <end position="22"/>
    </location>
</feature>
<dbReference type="EMBL" id="MFMD01000008">
    <property type="protein sequence ID" value="OGG76574.1"/>
    <property type="molecule type" value="Genomic_DNA"/>
</dbReference>
<dbReference type="PANTHER" id="PTHR37309">
    <property type="entry name" value="SLR0284 PROTEIN"/>
    <property type="match status" value="1"/>
</dbReference>
<feature type="transmembrane region" description="Helical" evidence="1">
    <location>
        <begin position="83"/>
        <end position="106"/>
    </location>
</feature>
<protein>
    <recommendedName>
        <fullName evidence="4">Phage holin family protein</fullName>
    </recommendedName>
</protein>
<proteinExistence type="predicted"/>